<dbReference type="InterPro" id="IPR024047">
    <property type="entry name" value="MM3350-like_sf"/>
</dbReference>
<reference evidence="2 3" key="1">
    <citation type="submission" date="2012-08" db="EMBL/GenBank/DDBJ databases">
        <title>The Genome Sequence of Slackia piriformis YIT 12062.</title>
        <authorList>
            <consortium name="The Broad Institute Genome Sequencing Platform"/>
            <person name="Earl A."/>
            <person name="Ward D."/>
            <person name="Feldgarden M."/>
            <person name="Gevers D."/>
            <person name="Morotomi M."/>
            <person name="Walker B."/>
            <person name="Young S.K."/>
            <person name="Zeng Q."/>
            <person name="Gargeya S."/>
            <person name="Fitzgerald M."/>
            <person name="Haas B."/>
            <person name="Abouelleil A."/>
            <person name="Alvarado L."/>
            <person name="Arachchi H.M."/>
            <person name="Berlin A.M."/>
            <person name="Chapman S.B."/>
            <person name="Goldberg J."/>
            <person name="Griggs A."/>
            <person name="Gujja S."/>
            <person name="Hansen M."/>
            <person name="Howarth C."/>
            <person name="Imamovic A."/>
            <person name="Larimer J."/>
            <person name="McCowen C."/>
            <person name="Montmayeur A."/>
            <person name="Murphy C."/>
            <person name="Neiman D."/>
            <person name="Pearson M."/>
            <person name="Priest M."/>
            <person name="Roberts A."/>
            <person name="Saif S."/>
            <person name="Shea T."/>
            <person name="Sisk P."/>
            <person name="Sykes S."/>
            <person name="Wortman J."/>
            <person name="Nusbaum C."/>
            <person name="Birren B."/>
        </authorList>
    </citation>
    <scope>NUCLEOTIDE SEQUENCE [LARGE SCALE GENOMIC DNA]</scope>
    <source>
        <strain evidence="2 3">YIT 12062</strain>
    </source>
</reference>
<dbReference type="eggNOG" id="COG4974">
    <property type="taxonomic scope" value="Bacteria"/>
</dbReference>
<dbReference type="RefSeq" id="WP_009138887.1">
    <property type="nucleotide sequence ID" value="NZ_JH815198.1"/>
</dbReference>
<dbReference type="AlphaFoldDB" id="K0YXL2"/>
<organism evidence="2 3">
    <name type="scientific">Slackia piriformis YIT 12062</name>
    <dbReference type="NCBI Taxonomy" id="742818"/>
    <lineage>
        <taxon>Bacteria</taxon>
        <taxon>Bacillati</taxon>
        <taxon>Actinomycetota</taxon>
        <taxon>Coriobacteriia</taxon>
        <taxon>Eggerthellales</taxon>
        <taxon>Eggerthellaceae</taxon>
        <taxon>Slackia</taxon>
    </lineage>
</organism>
<dbReference type="PATRIC" id="fig|742818.3.peg.713"/>
<dbReference type="Gene3D" id="3.10.290.30">
    <property type="entry name" value="MM3350-like"/>
    <property type="match status" value="1"/>
</dbReference>
<dbReference type="HOGENOM" id="CLU_917974_0_0_11"/>
<dbReference type="Pfam" id="PF07929">
    <property type="entry name" value="PRiA4_ORF3"/>
    <property type="match status" value="1"/>
</dbReference>
<dbReference type="OrthoDB" id="9816539at2"/>
<comment type="caution">
    <text evidence="2">The sequence shown here is derived from an EMBL/GenBank/DDBJ whole genome shotgun (WGS) entry which is preliminary data.</text>
</comment>
<accession>K0YXL2</accession>
<name>K0YXL2_9ACTN</name>
<proteinExistence type="predicted"/>
<sequence length="303" mass="33330">MANNVIQFPGAGGGSGRVRSCVPGAGVRPFVPGAGASDDARPTVLKGEAPAAGRFSTPGVYQVKATLCYCEPAIWRRFLIPADDSCAQLADALLVAFDWSGELVFYFRKDALFLDDPDLERKHAHIPRLKGERHVGACEKHIDEVLKPGESMSFFYDMEDYWEIKVEVERHIPDEEAPYPFMPVALGGARFSPPEGVGGAIGYTDFCYAMAHPDDPLHAEAQDWYDLLPEGRFDPEHFDIFEMNGLFALELIDSHEAELLPEDEADVREMCKLLLAEKLSSAACMTTDFMAGVYGVSPSSSEK</sequence>
<dbReference type="PANTHER" id="PTHR41878:SF1">
    <property type="entry name" value="TNPR PROTEIN"/>
    <property type="match status" value="1"/>
</dbReference>
<evidence type="ECO:0000259" key="1">
    <source>
        <dbReference type="Pfam" id="PF07929"/>
    </source>
</evidence>
<protein>
    <recommendedName>
        <fullName evidence="1">Plasmid pRiA4b Orf3-like domain-containing protein</fullName>
    </recommendedName>
</protein>
<keyword evidence="3" id="KW-1185">Reference proteome</keyword>
<dbReference type="InParanoid" id="K0YXL2"/>
<evidence type="ECO:0000313" key="3">
    <source>
        <dbReference type="Proteomes" id="UP000006069"/>
    </source>
</evidence>
<dbReference type="EMBL" id="ADMD01000002">
    <property type="protein sequence ID" value="EJZ84349.1"/>
    <property type="molecule type" value="Genomic_DNA"/>
</dbReference>
<dbReference type="PANTHER" id="PTHR41878">
    <property type="entry name" value="LEXA REPRESSOR-RELATED"/>
    <property type="match status" value="1"/>
</dbReference>
<gene>
    <name evidence="2" type="ORF">HMPREF9451_00659</name>
</gene>
<feature type="domain" description="Plasmid pRiA4b Orf3-like" evidence="1">
    <location>
        <begin position="60"/>
        <end position="240"/>
    </location>
</feature>
<dbReference type="SUPFAM" id="SSF159941">
    <property type="entry name" value="MM3350-like"/>
    <property type="match status" value="1"/>
</dbReference>
<dbReference type="InterPro" id="IPR012912">
    <property type="entry name" value="Plasmid_pRiA4b_Orf3-like"/>
</dbReference>
<dbReference type="Proteomes" id="UP000006069">
    <property type="component" value="Unassembled WGS sequence"/>
</dbReference>
<evidence type="ECO:0000313" key="2">
    <source>
        <dbReference type="EMBL" id="EJZ84349.1"/>
    </source>
</evidence>